<evidence type="ECO:0000256" key="1">
    <source>
        <dbReference type="SAM" id="Phobius"/>
    </source>
</evidence>
<comment type="caution">
    <text evidence="2">The sequence shown here is derived from an EMBL/GenBank/DDBJ whole genome shotgun (WGS) entry which is preliminary data.</text>
</comment>
<reference evidence="3" key="1">
    <citation type="journal article" date="2019" name="Int. J. Syst. Evol. Microbiol.">
        <title>The Global Catalogue of Microorganisms (GCM) 10K type strain sequencing project: providing services to taxonomists for standard genome sequencing and annotation.</title>
        <authorList>
            <consortium name="The Broad Institute Genomics Platform"/>
            <consortium name="The Broad Institute Genome Sequencing Center for Infectious Disease"/>
            <person name="Wu L."/>
            <person name="Ma J."/>
        </authorList>
    </citation>
    <scope>NUCLEOTIDE SEQUENCE [LARGE SCALE GENOMIC DNA]</scope>
    <source>
        <strain evidence="3">KCTC 22671</strain>
    </source>
</reference>
<protein>
    <recommendedName>
        <fullName evidence="4">Lipoprotein</fullName>
    </recommendedName>
</protein>
<keyword evidence="1" id="KW-0812">Transmembrane</keyword>
<proteinExistence type="predicted"/>
<dbReference type="RefSeq" id="WP_379810388.1">
    <property type="nucleotide sequence ID" value="NZ_JBHUPC010000010.1"/>
</dbReference>
<evidence type="ECO:0008006" key="4">
    <source>
        <dbReference type="Google" id="ProtNLM"/>
    </source>
</evidence>
<keyword evidence="1" id="KW-0472">Membrane</keyword>
<keyword evidence="3" id="KW-1185">Reference proteome</keyword>
<accession>A0ABW5YIG3</accession>
<dbReference type="PROSITE" id="PS51257">
    <property type="entry name" value="PROKAR_LIPOPROTEIN"/>
    <property type="match status" value="1"/>
</dbReference>
<dbReference type="Proteomes" id="UP001597534">
    <property type="component" value="Unassembled WGS sequence"/>
</dbReference>
<keyword evidence="1" id="KW-1133">Transmembrane helix</keyword>
<name>A0ABW5YIG3_9FLAO</name>
<feature type="transmembrane region" description="Helical" evidence="1">
    <location>
        <begin position="146"/>
        <end position="164"/>
    </location>
</feature>
<evidence type="ECO:0000313" key="3">
    <source>
        <dbReference type="Proteomes" id="UP001597534"/>
    </source>
</evidence>
<gene>
    <name evidence="2" type="ORF">ACFS5J_02490</name>
</gene>
<sequence length="166" mass="18178">MRKIILFTVSSLFFISCSTTKSGTSKTLDIVGSGVVHKPVIVDLDVKQEKTSKKIELTNVLSLDAAKNEAVRELLKEQGGDILVEPTFDSSTKNGKTQLTVYGWVANYKNFRPIQESDIKFLEVKPNYLQKAETYQPVTEKKKGKGLGWIAVAGLVLAGSIVATSL</sequence>
<organism evidence="2 3">
    <name type="scientific">Flavobacterium chuncheonense</name>
    <dbReference type="NCBI Taxonomy" id="2026653"/>
    <lineage>
        <taxon>Bacteria</taxon>
        <taxon>Pseudomonadati</taxon>
        <taxon>Bacteroidota</taxon>
        <taxon>Flavobacteriia</taxon>
        <taxon>Flavobacteriales</taxon>
        <taxon>Flavobacteriaceae</taxon>
        <taxon>Flavobacterium</taxon>
    </lineage>
</organism>
<evidence type="ECO:0000313" key="2">
    <source>
        <dbReference type="EMBL" id="MFD2890876.1"/>
    </source>
</evidence>
<dbReference type="EMBL" id="JBHUPC010000010">
    <property type="protein sequence ID" value="MFD2890876.1"/>
    <property type="molecule type" value="Genomic_DNA"/>
</dbReference>